<dbReference type="Gene3D" id="1.10.357.10">
    <property type="entry name" value="Tetracycline Repressor, domain 2"/>
    <property type="match status" value="1"/>
</dbReference>
<dbReference type="EMBL" id="JAAXPC010000013">
    <property type="protein sequence ID" value="NKY03925.1"/>
    <property type="molecule type" value="Genomic_DNA"/>
</dbReference>
<protein>
    <submittedName>
        <fullName evidence="4">TetR/AcrR family transcriptional regulator</fullName>
    </submittedName>
</protein>
<dbReference type="SUPFAM" id="SSF46689">
    <property type="entry name" value="Homeodomain-like"/>
    <property type="match status" value="1"/>
</dbReference>
<dbReference type="InterPro" id="IPR023772">
    <property type="entry name" value="DNA-bd_HTH_TetR-type_CS"/>
</dbReference>
<dbReference type="PANTHER" id="PTHR30055:SF200">
    <property type="entry name" value="HTH-TYPE TRANSCRIPTIONAL REPRESSOR BDCR"/>
    <property type="match status" value="1"/>
</dbReference>
<dbReference type="GO" id="GO:0003700">
    <property type="term" value="F:DNA-binding transcription factor activity"/>
    <property type="evidence" value="ECO:0007669"/>
    <property type="project" value="TreeGrafter"/>
</dbReference>
<sequence length="201" mass="22478">MQVALQLFVANGYAGTSVKAVADELGISPPALYWYFPSKEELYVSVIEQAMRDFVEYVGQSLTDDDPVFRLSQLVRAHVTWQLQQADVALAFDMTVGLRSLSSEIPKERLDPIFKMELQYVEEVRSILRSGVEAELFRVDDVKTTAFAIITLCEYVTSWYKHGGELSIPAVANRYEGLVRRMVGAAGLHRTAPPEESVARG</sequence>
<name>A0A846WQV1_9ACTN</name>
<feature type="DNA-binding region" description="H-T-H motif" evidence="2">
    <location>
        <begin position="17"/>
        <end position="36"/>
    </location>
</feature>
<dbReference type="PROSITE" id="PS01081">
    <property type="entry name" value="HTH_TETR_1"/>
    <property type="match status" value="1"/>
</dbReference>
<dbReference type="InterPro" id="IPR036271">
    <property type="entry name" value="Tet_transcr_reg_TetR-rel_C_sf"/>
</dbReference>
<dbReference type="Proteomes" id="UP000563898">
    <property type="component" value="Unassembled WGS sequence"/>
</dbReference>
<dbReference type="AlphaFoldDB" id="A0A846WQV1"/>
<dbReference type="InterPro" id="IPR050109">
    <property type="entry name" value="HTH-type_TetR-like_transc_reg"/>
</dbReference>
<evidence type="ECO:0000313" key="5">
    <source>
        <dbReference type="Proteomes" id="UP000563898"/>
    </source>
</evidence>
<keyword evidence="1 2" id="KW-0238">DNA-binding</keyword>
<accession>A0A846WQV1</accession>
<dbReference type="PANTHER" id="PTHR30055">
    <property type="entry name" value="HTH-TYPE TRANSCRIPTIONAL REGULATOR RUTR"/>
    <property type="match status" value="1"/>
</dbReference>
<dbReference type="GO" id="GO:0000976">
    <property type="term" value="F:transcription cis-regulatory region binding"/>
    <property type="evidence" value="ECO:0007669"/>
    <property type="project" value="TreeGrafter"/>
</dbReference>
<dbReference type="RefSeq" id="WP_035728240.1">
    <property type="nucleotide sequence ID" value="NZ_JAAXPC010000013.1"/>
</dbReference>
<dbReference type="Pfam" id="PF00440">
    <property type="entry name" value="TetR_N"/>
    <property type="match status" value="1"/>
</dbReference>
<dbReference type="InterPro" id="IPR041490">
    <property type="entry name" value="KstR2_TetR_C"/>
</dbReference>
<proteinExistence type="predicted"/>
<dbReference type="PROSITE" id="PS50977">
    <property type="entry name" value="HTH_TETR_2"/>
    <property type="match status" value="1"/>
</dbReference>
<dbReference type="SUPFAM" id="SSF48498">
    <property type="entry name" value="Tetracyclin repressor-like, C-terminal domain"/>
    <property type="match status" value="1"/>
</dbReference>
<evidence type="ECO:0000256" key="2">
    <source>
        <dbReference type="PROSITE-ProRule" id="PRU00335"/>
    </source>
</evidence>
<comment type="caution">
    <text evidence="4">The sequence shown here is derived from an EMBL/GenBank/DDBJ whole genome shotgun (WGS) entry which is preliminary data.</text>
</comment>
<reference evidence="4 5" key="1">
    <citation type="submission" date="2020-04" db="EMBL/GenBank/DDBJ databases">
        <title>MicrobeNet Type strains.</title>
        <authorList>
            <person name="Nicholson A.C."/>
        </authorList>
    </citation>
    <scope>NUCLEOTIDE SEQUENCE [LARGE SCALE GENOMIC DNA]</scope>
    <source>
        <strain evidence="4 5">ATCC BAA-14</strain>
    </source>
</reference>
<evidence type="ECO:0000256" key="1">
    <source>
        <dbReference type="ARBA" id="ARBA00023125"/>
    </source>
</evidence>
<evidence type="ECO:0000313" key="4">
    <source>
        <dbReference type="EMBL" id="NKY03925.1"/>
    </source>
</evidence>
<dbReference type="InterPro" id="IPR001647">
    <property type="entry name" value="HTH_TetR"/>
</dbReference>
<evidence type="ECO:0000259" key="3">
    <source>
        <dbReference type="PROSITE" id="PS50977"/>
    </source>
</evidence>
<feature type="domain" description="HTH tetR-type" evidence="3">
    <location>
        <begin position="1"/>
        <end position="54"/>
    </location>
</feature>
<organism evidence="4 5">
    <name type="scientific">Gordonia polyisoprenivorans</name>
    <dbReference type="NCBI Taxonomy" id="84595"/>
    <lineage>
        <taxon>Bacteria</taxon>
        <taxon>Bacillati</taxon>
        <taxon>Actinomycetota</taxon>
        <taxon>Actinomycetes</taxon>
        <taxon>Mycobacteriales</taxon>
        <taxon>Gordoniaceae</taxon>
        <taxon>Gordonia</taxon>
    </lineage>
</organism>
<dbReference type="Pfam" id="PF17932">
    <property type="entry name" value="TetR_C_24"/>
    <property type="match status" value="1"/>
</dbReference>
<dbReference type="InterPro" id="IPR009057">
    <property type="entry name" value="Homeodomain-like_sf"/>
</dbReference>
<gene>
    <name evidence="4" type="ORF">HGA05_20350</name>
</gene>